<dbReference type="PRINTS" id="PR00092">
    <property type="entry name" value="TYROSINASE"/>
</dbReference>
<dbReference type="Gene3D" id="1.10.1280.10">
    <property type="entry name" value="Di-copper center containing domain from catechol oxidase"/>
    <property type="match status" value="1"/>
</dbReference>
<dbReference type="InterPro" id="IPR008922">
    <property type="entry name" value="Di-copper_centre_dom_sf"/>
</dbReference>
<protein>
    <recommendedName>
        <fullName evidence="3 4">Tyrosinase copper-binding domain-containing protein</fullName>
    </recommendedName>
</protein>
<sequence>MLFTKWLSKSILAQAVTSLMETSRAIPFNDFYHQLPHTRHTHPRDLHVRDEIVATTCTSPEQRREWRSLSTAEQEEYISAVKCLATKPSRLNLTTSLYDDFPYIHNELNSNIHFVASFLPWHRWFVHIYEQALQSECGLSFPMPYWDWSLDAGHLPDSPLLSGSNTTGFGGTGPGGFASPSRPNPLTSCVPDGAFADLTVAYYSGAARPHCLNRGFADGFGDQDHPERGANMSAYYYTPSFLANMTESNTAFAPFWRALENGPHGVIHNAIGGDMIPGTSPNDPLFFMHHAQVDRLWWLWQQADPEARAVDFGGNREPVADPAEADKAEQATLADSLVFLGLGDDVTVEAVMTTENSLLCYAYE</sequence>
<name>A0ABR1NYJ9_DIAER</name>
<dbReference type="Pfam" id="PF00264">
    <property type="entry name" value="Tyrosinase"/>
    <property type="match status" value="1"/>
</dbReference>
<evidence type="ECO:0000259" key="4">
    <source>
        <dbReference type="PROSITE" id="PS00498"/>
    </source>
</evidence>
<comment type="caution">
    <text evidence="5">The sequence shown here is derived from an EMBL/GenBank/DDBJ whole genome shotgun (WGS) entry which is preliminary data.</text>
</comment>
<gene>
    <name evidence="5" type="ORF">SLS63_009804</name>
</gene>
<keyword evidence="6" id="KW-1185">Reference proteome</keyword>
<dbReference type="PROSITE" id="PS00497">
    <property type="entry name" value="TYROSINASE_1"/>
    <property type="match status" value="1"/>
</dbReference>
<feature type="domain" description="Tyrosinase copper-binding" evidence="3">
    <location>
        <begin position="113"/>
        <end position="130"/>
    </location>
</feature>
<evidence type="ECO:0000259" key="3">
    <source>
        <dbReference type="PROSITE" id="PS00497"/>
    </source>
</evidence>
<evidence type="ECO:0000256" key="1">
    <source>
        <dbReference type="ARBA" id="ARBA00022723"/>
    </source>
</evidence>
<accession>A0ABR1NYJ9</accession>
<feature type="domain" description="Tyrosinase copper-binding" evidence="4">
    <location>
        <begin position="283"/>
        <end position="294"/>
    </location>
</feature>
<dbReference type="PANTHER" id="PTHR11474:SF126">
    <property type="entry name" value="TYROSINASE-LIKE PROTEIN TYR-1-RELATED"/>
    <property type="match status" value="1"/>
</dbReference>
<dbReference type="InterPro" id="IPR050316">
    <property type="entry name" value="Tyrosinase/Hemocyanin"/>
</dbReference>
<dbReference type="PANTHER" id="PTHR11474">
    <property type="entry name" value="TYROSINASE FAMILY MEMBER"/>
    <property type="match status" value="1"/>
</dbReference>
<organism evidence="5 6">
    <name type="scientific">Diaporthe eres</name>
    <name type="common">Phomopsis oblonga</name>
    <dbReference type="NCBI Taxonomy" id="83184"/>
    <lineage>
        <taxon>Eukaryota</taxon>
        <taxon>Fungi</taxon>
        <taxon>Dikarya</taxon>
        <taxon>Ascomycota</taxon>
        <taxon>Pezizomycotina</taxon>
        <taxon>Sordariomycetes</taxon>
        <taxon>Sordariomycetidae</taxon>
        <taxon>Diaporthales</taxon>
        <taxon>Diaporthaceae</taxon>
        <taxon>Diaporthe</taxon>
        <taxon>Diaporthe eres species complex</taxon>
    </lineage>
</organism>
<evidence type="ECO:0000313" key="6">
    <source>
        <dbReference type="Proteomes" id="UP001430848"/>
    </source>
</evidence>
<evidence type="ECO:0000256" key="2">
    <source>
        <dbReference type="ARBA" id="ARBA00023008"/>
    </source>
</evidence>
<dbReference type="EMBL" id="JAKNSF020000075">
    <property type="protein sequence ID" value="KAK7720463.1"/>
    <property type="molecule type" value="Genomic_DNA"/>
</dbReference>
<keyword evidence="1" id="KW-0479">Metal-binding</keyword>
<dbReference type="PROSITE" id="PS00498">
    <property type="entry name" value="TYROSINASE_2"/>
    <property type="match status" value="1"/>
</dbReference>
<dbReference type="SUPFAM" id="SSF48056">
    <property type="entry name" value="Di-copper centre-containing domain"/>
    <property type="match status" value="1"/>
</dbReference>
<dbReference type="InterPro" id="IPR002227">
    <property type="entry name" value="Tyrosinase_Cu-bd"/>
</dbReference>
<proteinExistence type="predicted"/>
<dbReference type="Proteomes" id="UP001430848">
    <property type="component" value="Unassembled WGS sequence"/>
</dbReference>
<evidence type="ECO:0000313" key="5">
    <source>
        <dbReference type="EMBL" id="KAK7720463.1"/>
    </source>
</evidence>
<reference evidence="5 6" key="1">
    <citation type="submission" date="2024-02" db="EMBL/GenBank/DDBJ databases">
        <title>De novo assembly and annotation of 12 fungi associated with fruit tree decline syndrome in Ontario, Canada.</title>
        <authorList>
            <person name="Sulman M."/>
            <person name="Ellouze W."/>
            <person name="Ilyukhin E."/>
        </authorList>
    </citation>
    <scope>NUCLEOTIDE SEQUENCE [LARGE SCALE GENOMIC DNA]</scope>
    <source>
        <strain evidence="5 6">M169</strain>
    </source>
</reference>
<keyword evidence="2" id="KW-0186">Copper</keyword>